<evidence type="ECO:0008006" key="4">
    <source>
        <dbReference type="Google" id="ProtNLM"/>
    </source>
</evidence>
<feature type="region of interest" description="Disordered" evidence="1">
    <location>
        <begin position="1"/>
        <end position="22"/>
    </location>
</feature>
<sequence length="298" mass="31571">MQIVGVHGIRQGSSATTEGLSRSWQGPVDEALAASGQAAEAGPVRITVPSYQSVYPKTATRYMRLGPEEPDCDRDADAPVEDAEEEEFILQALAAYAPESVAAEDPSPLAGRTLGRDRLTPRILRRAEAVDRVAGRGVTDRLMWLVREAHGYLRHEGTGAAVRAEVQAALAATGARLVLAHSLGSVVFYDMLSRGEVPAASDGGPGVRALITCGSPLSWLAVRKGVHTPGTPLSVPAGVEWRNLYAPHDPVNKGGGLAHLAVGVTDVKVNNGRLNAHDVRRYLDKPAVAEVIAKARAY</sequence>
<reference evidence="2 3" key="1">
    <citation type="submission" date="2018-05" db="EMBL/GenBank/DDBJ databases">
        <title>Streptomyces venezuelae.</title>
        <authorList>
            <person name="Kim W."/>
            <person name="Lee N."/>
            <person name="Cho B.-K."/>
        </authorList>
    </citation>
    <scope>NUCLEOTIDE SEQUENCE [LARGE SCALE GENOMIC DNA]</scope>
    <source>
        <strain evidence="2 3">ATCC 21782</strain>
    </source>
</reference>
<dbReference type="Gene3D" id="3.40.50.1820">
    <property type="entry name" value="alpha/beta hydrolase"/>
    <property type="match status" value="1"/>
</dbReference>
<dbReference type="AlphaFoldDB" id="A0A5P2CUE1"/>
<evidence type="ECO:0000313" key="3">
    <source>
        <dbReference type="Proteomes" id="UP000325211"/>
    </source>
</evidence>
<accession>A0A5P2CUE1</accession>
<dbReference type="EMBL" id="CP029190">
    <property type="protein sequence ID" value="QES46552.1"/>
    <property type="molecule type" value="Genomic_DNA"/>
</dbReference>
<dbReference type="InterPro" id="IPR029058">
    <property type="entry name" value="AB_hydrolase_fold"/>
</dbReference>
<organism evidence="2 3">
    <name type="scientific">Streptomyces venezuelae</name>
    <dbReference type="NCBI Taxonomy" id="54571"/>
    <lineage>
        <taxon>Bacteria</taxon>
        <taxon>Bacillati</taxon>
        <taxon>Actinomycetota</taxon>
        <taxon>Actinomycetes</taxon>
        <taxon>Kitasatosporales</taxon>
        <taxon>Streptomycetaceae</taxon>
        <taxon>Streptomyces</taxon>
    </lineage>
</organism>
<protein>
    <recommendedName>
        <fullName evidence="4">Serine peptidase</fullName>
    </recommendedName>
</protein>
<feature type="compositionally biased region" description="Polar residues" evidence="1">
    <location>
        <begin position="11"/>
        <end position="22"/>
    </location>
</feature>
<proteinExistence type="predicted"/>
<gene>
    <name evidence="2" type="ORF">DEJ50_00450</name>
</gene>
<dbReference type="Proteomes" id="UP000325211">
    <property type="component" value="Chromosome"/>
</dbReference>
<evidence type="ECO:0000313" key="2">
    <source>
        <dbReference type="EMBL" id="QES46552.1"/>
    </source>
</evidence>
<evidence type="ECO:0000256" key="1">
    <source>
        <dbReference type="SAM" id="MobiDB-lite"/>
    </source>
</evidence>
<name>A0A5P2CUE1_STRVZ</name>